<name>A0AAW0LYE1_QUESU</name>
<dbReference type="EMBL" id="PKMF04000037">
    <property type="protein sequence ID" value="KAK7856374.1"/>
    <property type="molecule type" value="Genomic_DNA"/>
</dbReference>
<proteinExistence type="predicted"/>
<protein>
    <submittedName>
        <fullName evidence="1">Vq motif-containing protein 31</fullName>
    </submittedName>
</protein>
<gene>
    <name evidence="1" type="primary">VQ31_0</name>
    <name evidence="1" type="ORF">CFP56_023743</name>
</gene>
<reference evidence="1 2" key="1">
    <citation type="journal article" date="2018" name="Sci. Data">
        <title>The draft genome sequence of cork oak.</title>
        <authorList>
            <person name="Ramos A.M."/>
            <person name="Usie A."/>
            <person name="Barbosa P."/>
            <person name="Barros P.M."/>
            <person name="Capote T."/>
            <person name="Chaves I."/>
            <person name="Simoes F."/>
            <person name="Abreu I."/>
            <person name="Carrasquinho I."/>
            <person name="Faro C."/>
            <person name="Guimaraes J.B."/>
            <person name="Mendonca D."/>
            <person name="Nobrega F."/>
            <person name="Rodrigues L."/>
            <person name="Saibo N.J.M."/>
            <person name="Varela M.C."/>
            <person name="Egas C."/>
            <person name="Matos J."/>
            <person name="Miguel C.M."/>
            <person name="Oliveira M.M."/>
            <person name="Ricardo C.P."/>
            <person name="Goncalves S."/>
        </authorList>
    </citation>
    <scope>NUCLEOTIDE SEQUENCE [LARGE SCALE GENOMIC DNA]</scope>
    <source>
        <strain evidence="2">cv. HL8</strain>
    </source>
</reference>
<feature type="non-terminal residue" evidence="1">
    <location>
        <position position="1"/>
    </location>
</feature>
<dbReference type="AlphaFoldDB" id="A0AAW0LYE1"/>
<sequence>AHTFQEVVQRLTGPLETNAAQEGAATKVVGRRQYSRPKLAIVKPTCPFKPGTLTGSTDQHSFSPIKSGNCGFLPSTMIPSKMFSKLSIFEEEKNKESAIPE</sequence>
<organism evidence="1 2">
    <name type="scientific">Quercus suber</name>
    <name type="common">Cork oak</name>
    <dbReference type="NCBI Taxonomy" id="58331"/>
    <lineage>
        <taxon>Eukaryota</taxon>
        <taxon>Viridiplantae</taxon>
        <taxon>Streptophyta</taxon>
        <taxon>Embryophyta</taxon>
        <taxon>Tracheophyta</taxon>
        <taxon>Spermatophyta</taxon>
        <taxon>Magnoliopsida</taxon>
        <taxon>eudicotyledons</taxon>
        <taxon>Gunneridae</taxon>
        <taxon>Pentapetalae</taxon>
        <taxon>rosids</taxon>
        <taxon>fabids</taxon>
        <taxon>Fagales</taxon>
        <taxon>Fagaceae</taxon>
        <taxon>Quercus</taxon>
    </lineage>
</organism>
<comment type="caution">
    <text evidence="1">The sequence shown here is derived from an EMBL/GenBank/DDBJ whole genome shotgun (WGS) entry which is preliminary data.</text>
</comment>
<evidence type="ECO:0000313" key="2">
    <source>
        <dbReference type="Proteomes" id="UP000237347"/>
    </source>
</evidence>
<evidence type="ECO:0000313" key="1">
    <source>
        <dbReference type="EMBL" id="KAK7856374.1"/>
    </source>
</evidence>
<dbReference type="Proteomes" id="UP000237347">
    <property type="component" value="Unassembled WGS sequence"/>
</dbReference>
<keyword evidence="2" id="KW-1185">Reference proteome</keyword>
<accession>A0AAW0LYE1</accession>